<comment type="caution">
    <text evidence="8">The sequence shown here is derived from an EMBL/GenBank/DDBJ whole genome shotgun (WGS) entry which is preliminary data.</text>
</comment>
<comment type="similarity">
    <text evidence="6">Belongs to the class-I pyridoxal-phosphate-dependent aminotransferase family. Alanine aminotransferase subfamily.</text>
</comment>
<dbReference type="GO" id="GO:0004021">
    <property type="term" value="F:L-alanine:2-oxoglutarate aminotransferase activity"/>
    <property type="evidence" value="ECO:0007669"/>
    <property type="project" value="TreeGrafter"/>
</dbReference>
<comment type="cofactor">
    <cofactor evidence="1">
        <name>pyridoxal 5'-phosphate</name>
        <dbReference type="ChEBI" id="CHEBI:597326"/>
    </cofactor>
</comment>
<dbReference type="GO" id="GO:0030170">
    <property type="term" value="F:pyridoxal phosphate binding"/>
    <property type="evidence" value="ECO:0007669"/>
    <property type="project" value="InterPro"/>
</dbReference>
<dbReference type="GO" id="GO:0042853">
    <property type="term" value="P:L-alanine catabolic process"/>
    <property type="evidence" value="ECO:0007669"/>
    <property type="project" value="UniProtKB-UniPathway"/>
</dbReference>
<dbReference type="FunFam" id="3.40.640.10:FF:000104">
    <property type="entry name" value="Alanine aminotransferase, putative"/>
    <property type="match status" value="1"/>
</dbReference>
<evidence type="ECO:0000313" key="9">
    <source>
        <dbReference type="Proteomes" id="UP000054937"/>
    </source>
</evidence>
<comment type="subunit">
    <text evidence="2">Homodimer.</text>
</comment>
<protein>
    <submittedName>
        <fullName evidence="8">Pyridoxal phosphate-dependent transferase</fullName>
    </submittedName>
</protein>
<name>A0A0V0QRZ4_PSEPJ</name>
<dbReference type="EMBL" id="LDAU01000110">
    <property type="protein sequence ID" value="KRX04988.1"/>
    <property type="molecule type" value="Genomic_DNA"/>
</dbReference>
<evidence type="ECO:0000256" key="1">
    <source>
        <dbReference type="ARBA" id="ARBA00001933"/>
    </source>
</evidence>
<dbReference type="InterPro" id="IPR045088">
    <property type="entry name" value="ALAT1/2-like"/>
</dbReference>
<evidence type="ECO:0000256" key="3">
    <source>
        <dbReference type="ARBA" id="ARBA00022576"/>
    </source>
</evidence>
<evidence type="ECO:0000313" key="8">
    <source>
        <dbReference type="EMBL" id="KRX04988.1"/>
    </source>
</evidence>
<dbReference type="PANTHER" id="PTHR11751:SF29">
    <property type="entry name" value="ALANINE TRANSAMINASE"/>
    <property type="match status" value="1"/>
</dbReference>
<evidence type="ECO:0000256" key="2">
    <source>
        <dbReference type="ARBA" id="ARBA00011738"/>
    </source>
</evidence>
<reference evidence="8 9" key="1">
    <citation type="journal article" date="2015" name="Sci. Rep.">
        <title>Genome of the facultative scuticociliatosis pathogen Pseudocohnilembus persalinus provides insight into its virulence through horizontal gene transfer.</title>
        <authorList>
            <person name="Xiong J."/>
            <person name="Wang G."/>
            <person name="Cheng J."/>
            <person name="Tian M."/>
            <person name="Pan X."/>
            <person name="Warren A."/>
            <person name="Jiang C."/>
            <person name="Yuan D."/>
            <person name="Miao W."/>
        </authorList>
    </citation>
    <scope>NUCLEOTIDE SEQUENCE [LARGE SCALE GENOMIC DNA]</scope>
    <source>
        <strain evidence="8">36N120E</strain>
    </source>
</reference>
<evidence type="ECO:0000256" key="4">
    <source>
        <dbReference type="ARBA" id="ARBA00022679"/>
    </source>
</evidence>
<dbReference type="InterPro" id="IPR004839">
    <property type="entry name" value="Aminotransferase_I/II_large"/>
</dbReference>
<dbReference type="SUPFAM" id="SSF53383">
    <property type="entry name" value="PLP-dependent transferases"/>
    <property type="match status" value="1"/>
</dbReference>
<feature type="domain" description="Aminotransferase class I/classII large" evidence="7">
    <location>
        <begin position="114"/>
        <end position="464"/>
    </location>
</feature>
<dbReference type="OMA" id="GTQHFRV"/>
<dbReference type="InterPro" id="IPR015421">
    <property type="entry name" value="PyrdxlP-dep_Trfase_major"/>
</dbReference>
<proteinExistence type="inferred from homology"/>
<dbReference type="Gene3D" id="1.10.287.1970">
    <property type="match status" value="1"/>
</dbReference>
<evidence type="ECO:0000256" key="6">
    <source>
        <dbReference type="ARBA" id="ARBA00025785"/>
    </source>
</evidence>
<dbReference type="Gene3D" id="3.90.1150.10">
    <property type="entry name" value="Aspartate Aminotransferase, domain 1"/>
    <property type="match status" value="1"/>
</dbReference>
<dbReference type="PANTHER" id="PTHR11751">
    <property type="entry name" value="ALANINE AMINOTRANSFERASE"/>
    <property type="match status" value="1"/>
</dbReference>
<evidence type="ECO:0000259" key="7">
    <source>
        <dbReference type="Pfam" id="PF00155"/>
    </source>
</evidence>
<gene>
    <name evidence="8" type="ORF">PPERSA_06622</name>
</gene>
<dbReference type="AlphaFoldDB" id="A0A0V0QRZ4"/>
<dbReference type="Proteomes" id="UP000054937">
    <property type="component" value="Unassembled WGS sequence"/>
</dbReference>
<keyword evidence="9" id="KW-1185">Reference proteome</keyword>
<dbReference type="Gene3D" id="3.40.640.10">
    <property type="entry name" value="Type I PLP-dependent aspartate aminotransferase-like (Major domain)"/>
    <property type="match status" value="1"/>
</dbReference>
<accession>A0A0V0QRZ4</accession>
<dbReference type="InterPro" id="IPR015422">
    <property type="entry name" value="PyrdxlP-dep_Trfase_small"/>
</dbReference>
<keyword evidence="5" id="KW-0663">Pyridoxal phosphate</keyword>
<dbReference type="Pfam" id="PF00155">
    <property type="entry name" value="Aminotran_1_2"/>
    <property type="match status" value="1"/>
</dbReference>
<dbReference type="InterPro" id="IPR015424">
    <property type="entry name" value="PyrdxlP-dep_Trfase"/>
</dbReference>
<dbReference type="CDD" id="cd00609">
    <property type="entry name" value="AAT_like"/>
    <property type="match status" value="1"/>
</dbReference>
<dbReference type="UniPathway" id="UPA00528">
    <property type="reaction ID" value="UER00586"/>
</dbReference>
<sequence>MKSLIQKSKNSFTYLNISDVNKNVIATQYAVRGAVPAKSQEIAEELQLIKAGKLDKSYPFDEIIQCNIGNPQIFDQPPISFNRQVLAGVLDGSLVKQGVFKNKDVVNRIEFYREHIAGNVGAYSASPGFKFGQQSVSDFIKRRDGAKQGPDTKHITLLGGASEGVNLVLSALISHGKDGVMIPIPQYPLYSALIQYYGGSQVNYYLNEQDNWSTSINSLKNAQISAGDVGVKPKILVVINPGNPTGAVLTRENIEDMIKFAYDNKIIIIADEVYQENVYTDKSKFYSFRKIVTEMPEPYNKTELVSLHSTSKGIIGECGLRGGYMELHNLNPEVEAQIDKIKTVGLCSNTIGQLTTDLMCNHPRVNAEYSDETVEQYNNEVKELFGGLKERAQLINKYLNKMDNVQAQEQQGAMYAFPRIELSKKAQEAAQKQGMAPDLFYCMEVLLNTGIVLVPGSGFGQEPGTFHFRTTNLVRPAEKLQQSMQLFTKFNNEFHKKYA</sequence>
<keyword evidence="3" id="KW-0032">Aminotransferase</keyword>
<dbReference type="OrthoDB" id="1732682at2759"/>
<evidence type="ECO:0000256" key="5">
    <source>
        <dbReference type="ARBA" id="ARBA00022898"/>
    </source>
</evidence>
<dbReference type="FunFam" id="3.90.1150.10:FF:000151">
    <property type="entry name" value="Alanine aminotransferase 2"/>
    <property type="match status" value="1"/>
</dbReference>
<keyword evidence="4 8" id="KW-0808">Transferase</keyword>
<dbReference type="InParanoid" id="A0A0V0QRZ4"/>
<organism evidence="8 9">
    <name type="scientific">Pseudocohnilembus persalinus</name>
    <name type="common">Ciliate</name>
    <dbReference type="NCBI Taxonomy" id="266149"/>
    <lineage>
        <taxon>Eukaryota</taxon>
        <taxon>Sar</taxon>
        <taxon>Alveolata</taxon>
        <taxon>Ciliophora</taxon>
        <taxon>Intramacronucleata</taxon>
        <taxon>Oligohymenophorea</taxon>
        <taxon>Scuticociliatia</taxon>
        <taxon>Philasterida</taxon>
        <taxon>Pseudocohnilembidae</taxon>
        <taxon>Pseudocohnilembus</taxon>
    </lineage>
</organism>